<dbReference type="Pfam" id="PF04116">
    <property type="entry name" value="FA_hydroxylase"/>
    <property type="match status" value="1"/>
</dbReference>
<evidence type="ECO:0000256" key="1">
    <source>
        <dbReference type="ARBA" id="ARBA00004370"/>
    </source>
</evidence>
<evidence type="ECO:0000256" key="4">
    <source>
        <dbReference type="ARBA" id="ARBA00023136"/>
    </source>
</evidence>
<feature type="transmembrane region" description="Helical" evidence="5">
    <location>
        <begin position="62"/>
        <end position="85"/>
    </location>
</feature>
<dbReference type="RefSeq" id="WP_134491843.1">
    <property type="nucleotide sequence ID" value="NZ_CP139089.1"/>
</dbReference>
<dbReference type="GO" id="GO:0008610">
    <property type="term" value="P:lipid biosynthetic process"/>
    <property type="evidence" value="ECO:0007669"/>
    <property type="project" value="InterPro"/>
</dbReference>
<evidence type="ECO:0000313" key="7">
    <source>
        <dbReference type="EMBL" id="VFU10916.1"/>
    </source>
</evidence>
<dbReference type="OrthoDB" id="8442060at2"/>
<keyword evidence="3 5" id="KW-1133">Transmembrane helix</keyword>
<dbReference type="Proteomes" id="UP000294360">
    <property type="component" value="Chromosome"/>
</dbReference>
<dbReference type="GO" id="GO:0016491">
    <property type="term" value="F:oxidoreductase activity"/>
    <property type="evidence" value="ECO:0007669"/>
    <property type="project" value="InterPro"/>
</dbReference>
<organism evidence="7 8">
    <name type="scientific">Methylocella tundrae</name>
    <dbReference type="NCBI Taxonomy" id="227605"/>
    <lineage>
        <taxon>Bacteria</taxon>
        <taxon>Pseudomonadati</taxon>
        <taxon>Pseudomonadota</taxon>
        <taxon>Alphaproteobacteria</taxon>
        <taxon>Hyphomicrobiales</taxon>
        <taxon>Beijerinckiaceae</taxon>
        <taxon>Methylocella</taxon>
    </lineage>
</organism>
<reference evidence="7 8" key="1">
    <citation type="submission" date="2019-03" db="EMBL/GenBank/DDBJ databases">
        <authorList>
            <person name="Kox A.R. M."/>
        </authorList>
    </citation>
    <scope>NUCLEOTIDE SEQUENCE [LARGE SCALE GENOMIC DNA]</scope>
    <source>
        <strain evidence="7">MTUNDRAET4 annotated genome</strain>
    </source>
</reference>
<dbReference type="InterPro" id="IPR050307">
    <property type="entry name" value="Sterol_Desaturase_Related"/>
</dbReference>
<comment type="subcellular location">
    <subcellularLocation>
        <location evidence="1">Membrane</location>
    </subcellularLocation>
</comment>
<dbReference type="PANTHER" id="PTHR11863">
    <property type="entry name" value="STEROL DESATURASE"/>
    <property type="match status" value="1"/>
</dbReference>
<gene>
    <name evidence="7" type="ORF">MTUNDRAET4_4035</name>
</gene>
<keyword evidence="2 5" id="KW-0812">Transmembrane</keyword>
<dbReference type="EMBL" id="LR536450">
    <property type="protein sequence ID" value="VFU10916.1"/>
    <property type="molecule type" value="Genomic_DNA"/>
</dbReference>
<accession>A0A4U8Z5V5</accession>
<dbReference type="GO" id="GO:0016020">
    <property type="term" value="C:membrane"/>
    <property type="evidence" value="ECO:0007669"/>
    <property type="project" value="UniProtKB-SubCell"/>
</dbReference>
<evidence type="ECO:0000256" key="5">
    <source>
        <dbReference type="SAM" id="Phobius"/>
    </source>
</evidence>
<dbReference type="KEGG" id="mtun:MTUNDRAET4_4035"/>
<evidence type="ECO:0000259" key="6">
    <source>
        <dbReference type="Pfam" id="PF04116"/>
    </source>
</evidence>
<name>A0A4U8Z5V5_METTU</name>
<protein>
    <submittedName>
        <fullName evidence="7">Fatty acid hydroxylase</fullName>
    </submittedName>
</protein>
<dbReference type="AlphaFoldDB" id="A0A4U8Z5V5"/>
<evidence type="ECO:0000313" key="8">
    <source>
        <dbReference type="Proteomes" id="UP000294360"/>
    </source>
</evidence>
<dbReference type="GO" id="GO:0005506">
    <property type="term" value="F:iron ion binding"/>
    <property type="evidence" value="ECO:0007669"/>
    <property type="project" value="InterPro"/>
</dbReference>
<feature type="transmembrane region" description="Helical" evidence="5">
    <location>
        <begin position="91"/>
        <end position="109"/>
    </location>
</feature>
<sequence length="274" mass="30110">MTELNGSLPSWLPLSILTFAVQMVVYHGVGLWFEWCDRTGRMRAFKMRAVERQSYFELLPRVLINQFFILLPSMMLVQFAGLAFVGAPHLGVLHFLAAMILMGVGHDIVQYAAHRFLLHRPGMIRKLGHSVHHSTGASRAISACYMGYADFFLEIVLPYLLPLIVVAAGADVSFQLLVASLGAIGGLYEHSGYDFSARLPRGVSGLKGRLIDVLAAAITSKAHAEHHRRSNVSFSDGFGSPGICDTFFATRWDLVGDRGQPKQNSGQAQNEAAH</sequence>
<evidence type="ECO:0000256" key="3">
    <source>
        <dbReference type="ARBA" id="ARBA00022989"/>
    </source>
</evidence>
<feature type="domain" description="Fatty acid hydroxylase" evidence="6">
    <location>
        <begin position="100"/>
        <end position="250"/>
    </location>
</feature>
<feature type="transmembrane region" description="Helical" evidence="5">
    <location>
        <begin position="160"/>
        <end position="188"/>
    </location>
</feature>
<keyword evidence="4 5" id="KW-0472">Membrane</keyword>
<dbReference type="InterPro" id="IPR006694">
    <property type="entry name" value="Fatty_acid_hydroxylase"/>
</dbReference>
<feature type="transmembrane region" description="Helical" evidence="5">
    <location>
        <begin position="12"/>
        <end position="33"/>
    </location>
</feature>
<proteinExistence type="predicted"/>
<evidence type="ECO:0000256" key="2">
    <source>
        <dbReference type="ARBA" id="ARBA00022692"/>
    </source>
</evidence>